<dbReference type="Proteomes" id="UP000515808">
    <property type="component" value="Chromosome"/>
</dbReference>
<dbReference type="Pfam" id="PF13239">
    <property type="entry name" value="2TM"/>
    <property type="match status" value="1"/>
</dbReference>
<proteinExistence type="predicted"/>
<feature type="transmembrane region" description="Helical" evidence="1">
    <location>
        <begin position="23"/>
        <end position="45"/>
    </location>
</feature>
<keyword evidence="1" id="KW-0472">Membrane</keyword>
<dbReference type="RefSeq" id="WP_187483017.1">
    <property type="nucleotide sequence ID" value="NZ_CP060695.1"/>
</dbReference>
<dbReference type="KEGG" id="ppec:H9W90_03175"/>
<evidence type="ECO:0000313" key="3">
    <source>
        <dbReference type="EMBL" id="QNM86134.1"/>
    </source>
</evidence>
<evidence type="ECO:0000313" key="4">
    <source>
        <dbReference type="Proteomes" id="UP000515808"/>
    </source>
</evidence>
<dbReference type="AlphaFoldDB" id="A0A7G9LBY5"/>
<dbReference type="EMBL" id="CP060695">
    <property type="protein sequence ID" value="QNM86134.1"/>
    <property type="molecule type" value="Genomic_DNA"/>
</dbReference>
<feature type="transmembrane region" description="Helical" evidence="1">
    <location>
        <begin position="51"/>
        <end position="76"/>
    </location>
</feature>
<name>A0A7G9LBY5_9FLAO</name>
<feature type="domain" description="2TM" evidence="2">
    <location>
        <begin position="13"/>
        <end position="92"/>
    </location>
</feature>
<dbReference type="InterPro" id="IPR025698">
    <property type="entry name" value="2TM_dom"/>
</dbReference>
<sequence>MKQDFVEAQQYAKAKKRVRDIKAFYTHLSVYCVIIPVIIFTNLKFEPHFHWFWFSLVGWGLGLFCHWLSVFGIRLLGLEKNWEDRKIKEFMNEEKK</sequence>
<keyword evidence="4" id="KW-1185">Reference proteome</keyword>
<evidence type="ECO:0000259" key="2">
    <source>
        <dbReference type="Pfam" id="PF13239"/>
    </source>
</evidence>
<gene>
    <name evidence="3" type="ORF">H9W90_03175</name>
</gene>
<reference evidence="3 4" key="1">
    <citation type="submission" date="2020-08" db="EMBL/GenBank/DDBJ databases">
        <title>Polaribacter sp. L12M9 isolated from gut of the Korean scallop.</title>
        <authorList>
            <person name="Jeong Y.S."/>
        </authorList>
    </citation>
    <scope>NUCLEOTIDE SEQUENCE [LARGE SCALE GENOMIC DNA]</scope>
    <source>
        <strain evidence="3 4">L12M9</strain>
    </source>
</reference>
<protein>
    <submittedName>
        <fullName evidence="3">2TM domain-containing protein</fullName>
    </submittedName>
</protein>
<evidence type="ECO:0000256" key="1">
    <source>
        <dbReference type="SAM" id="Phobius"/>
    </source>
</evidence>
<accession>A0A7G9LBY5</accession>
<organism evidence="3 4">
    <name type="scientific">Polaribacter pectinis</name>
    <dbReference type="NCBI Taxonomy" id="2738844"/>
    <lineage>
        <taxon>Bacteria</taxon>
        <taxon>Pseudomonadati</taxon>
        <taxon>Bacteroidota</taxon>
        <taxon>Flavobacteriia</taxon>
        <taxon>Flavobacteriales</taxon>
        <taxon>Flavobacteriaceae</taxon>
    </lineage>
</organism>
<keyword evidence="1" id="KW-1133">Transmembrane helix</keyword>
<keyword evidence="1" id="KW-0812">Transmembrane</keyword>